<proteinExistence type="predicted"/>
<reference evidence="1 2" key="1">
    <citation type="journal article" date="2019" name="Nat. Ecol. Evol.">
        <title>Megaphylogeny resolves global patterns of mushroom evolution.</title>
        <authorList>
            <person name="Varga T."/>
            <person name="Krizsan K."/>
            <person name="Foldi C."/>
            <person name="Dima B."/>
            <person name="Sanchez-Garcia M."/>
            <person name="Sanchez-Ramirez S."/>
            <person name="Szollosi G.J."/>
            <person name="Szarkandi J.G."/>
            <person name="Papp V."/>
            <person name="Albert L."/>
            <person name="Andreopoulos W."/>
            <person name="Angelini C."/>
            <person name="Antonin V."/>
            <person name="Barry K.W."/>
            <person name="Bougher N.L."/>
            <person name="Buchanan P."/>
            <person name="Buyck B."/>
            <person name="Bense V."/>
            <person name="Catcheside P."/>
            <person name="Chovatia M."/>
            <person name="Cooper J."/>
            <person name="Damon W."/>
            <person name="Desjardin D."/>
            <person name="Finy P."/>
            <person name="Geml J."/>
            <person name="Haridas S."/>
            <person name="Hughes K."/>
            <person name="Justo A."/>
            <person name="Karasinski D."/>
            <person name="Kautmanova I."/>
            <person name="Kiss B."/>
            <person name="Kocsube S."/>
            <person name="Kotiranta H."/>
            <person name="LaButti K.M."/>
            <person name="Lechner B.E."/>
            <person name="Liimatainen K."/>
            <person name="Lipzen A."/>
            <person name="Lukacs Z."/>
            <person name="Mihaltcheva S."/>
            <person name="Morgado L.N."/>
            <person name="Niskanen T."/>
            <person name="Noordeloos M.E."/>
            <person name="Ohm R.A."/>
            <person name="Ortiz-Santana B."/>
            <person name="Ovrebo C."/>
            <person name="Racz N."/>
            <person name="Riley R."/>
            <person name="Savchenko A."/>
            <person name="Shiryaev A."/>
            <person name="Soop K."/>
            <person name="Spirin V."/>
            <person name="Szebenyi C."/>
            <person name="Tomsovsky M."/>
            <person name="Tulloss R.E."/>
            <person name="Uehling J."/>
            <person name="Grigoriev I.V."/>
            <person name="Vagvolgyi C."/>
            <person name="Papp T."/>
            <person name="Martin F.M."/>
            <person name="Miettinen O."/>
            <person name="Hibbett D.S."/>
            <person name="Nagy L.G."/>
        </authorList>
    </citation>
    <scope>NUCLEOTIDE SEQUENCE [LARGE SCALE GENOMIC DNA]</scope>
    <source>
        <strain evidence="1 2">CBS 309.79</strain>
    </source>
</reference>
<dbReference type="Proteomes" id="UP000305067">
    <property type="component" value="Unassembled WGS sequence"/>
</dbReference>
<sequence>MCCCTSHCAGAYLERSAVQSTASGRQQLHGFTAEATSVSNCWEHFTDHRPHGSRFHLQPFPRPCNGSLDLDIRSWWHSVYKKSLCQSFRRRDCYTAYCERVPGHPLQCRFQHAHGESQLRSPWVLHLCFRYRYDNVHGSLGYNLQRYRSNHR</sequence>
<accession>A0A5C3QEE9</accession>
<gene>
    <name evidence="1" type="ORF">BDV98DRAFT_100716</name>
</gene>
<evidence type="ECO:0000313" key="1">
    <source>
        <dbReference type="EMBL" id="TFL00446.1"/>
    </source>
</evidence>
<protein>
    <submittedName>
        <fullName evidence="1">Uncharacterized protein</fullName>
    </submittedName>
</protein>
<name>A0A5C3QEE9_9AGAR</name>
<keyword evidence="2" id="KW-1185">Reference proteome</keyword>
<evidence type="ECO:0000313" key="2">
    <source>
        <dbReference type="Proteomes" id="UP000305067"/>
    </source>
</evidence>
<dbReference type="EMBL" id="ML178828">
    <property type="protein sequence ID" value="TFL00446.1"/>
    <property type="molecule type" value="Genomic_DNA"/>
</dbReference>
<dbReference type="AlphaFoldDB" id="A0A5C3QEE9"/>
<organism evidence="1 2">
    <name type="scientific">Pterulicium gracile</name>
    <dbReference type="NCBI Taxonomy" id="1884261"/>
    <lineage>
        <taxon>Eukaryota</taxon>
        <taxon>Fungi</taxon>
        <taxon>Dikarya</taxon>
        <taxon>Basidiomycota</taxon>
        <taxon>Agaricomycotina</taxon>
        <taxon>Agaricomycetes</taxon>
        <taxon>Agaricomycetidae</taxon>
        <taxon>Agaricales</taxon>
        <taxon>Pleurotineae</taxon>
        <taxon>Pterulaceae</taxon>
        <taxon>Pterulicium</taxon>
    </lineage>
</organism>